<proteinExistence type="predicted"/>
<protein>
    <submittedName>
        <fullName evidence="2">Uncharacterized protein</fullName>
    </submittedName>
</protein>
<feature type="compositionally biased region" description="Basic and acidic residues" evidence="1">
    <location>
        <begin position="291"/>
        <end position="304"/>
    </location>
</feature>
<keyword evidence="3" id="KW-1185">Reference proteome</keyword>
<feature type="region of interest" description="Disordered" evidence="1">
    <location>
        <begin position="217"/>
        <end position="238"/>
    </location>
</feature>
<gene>
    <name evidence="2" type="ORF">RI543_003043</name>
</gene>
<reference evidence="3" key="1">
    <citation type="submission" date="2023-07" db="EMBL/GenBank/DDBJ databases">
        <title>A draft genome of Kazachstania heterogenica Y-27499.</title>
        <authorList>
            <person name="Donic C."/>
            <person name="Kralova J.S."/>
            <person name="Fidel L."/>
            <person name="Ben-Dor S."/>
            <person name="Jung S."/>
        </authorList>
    </citation>
    <scope>NUCLEOTIDE SEQUENCE [LARGE SCALE GENOMIC DNA]</scope>
    <source>
        <strain evidence="3">Y27499</strain>
    </source>
</reference>
<evidence type="ECO:0000256" key="1">
    <source>
        <dbReference type="SAM" id="MobiDB-lite"/>
    </source>
</evidence>
<accession>A0AAN7WSJ8</accession>
<dbReference type="AlphaFoldDB" id="A0AAN7WSJ8"/>
<sequence length="490" mass="56125">MVTNMDDVEEQLDIIFKELFSADQVNSKITAEKSDCLEKRSEVKEANSRSIYDILNTVPESRKTLNILLQKFDDLHEPIKVSHKGEYSINKSLLQECFSVSELWEQEEKKSRFSTSSSNITLQVELPITFAWSNKSSQDIVKEVMRNQEKKDKMEEIQSNIQLPTVLQNIQNCKFINETLLKEVNENLVELTKHTRSWHYILQRNEEQEISDLQKLDNGSLNGESAADQKPENFKPNFQVDPLEKFVVTSLPRVKKDSTTKNESKKAKSKSKSFRWIWNSSTKQKHKNKEKHNDKNKQSDKDNELMDIVRNSDYNSESINCTIPSVENGRYTSETLPMDVNETPKEEFDFDLDIPSSLGSNELSSMKTEKQIAFDLNITTGGVNKNNNKCTDRNNIELVSENVEDIQTSSINLQNSSNDSDDAFGEFEISDTGTVVSKYDNILIPSNPRDKSTSLIDDDNISFNITNTSTDKPIIPNMMSFIPLQPQKRS</sequence>
<dbReference type="EMBL" id="JAWIZZ010000047">
    <property type="protein sequence ID" value="KAK5779158.1"/>
    <property type="molecule type" value="Genomic_DNA"/>
</dbReference>
<evidence type="ECO:0000313" key="2">
    <source>
        <dbReference type="EMBL" id="KAK5779158.1"/>
    </source>
</evidence>
<feature type="region of interest" description="Disordered" evidence="1">
    <location>
        <begin position="282"/>
        <end position="305"/>
    </location>
</feature>
<evidence type="ECO:0000313" key="3">
    <source>
        <dbReference type="Proteomes" id="UP001306508"/>
    </source>
</evidence>
<name>A0AAN7WSJ8_9SACH</name>
<comment type="caution">
    <text evidence="2">The sequence shown here is derived from an EMBL/GenBank/DDBJ whole genome shotgun (WGS) entry which is preliminary data.</text>
</comment>
<dbReference type="Proteomes" id="UP001306508">
    <property type="component" value="Unassembled WGS sequence"/>
</dbReference>
<organism evidence="2 3">
    <name type="scientific">Arxiozyma heterogenica</name>
    <dbReference type="NCBI Taxonomy" id="278026"/>
    <lineage>
        <taxon>Eukaryota</taxon>
        <taxon>Fungi</taxon>
        <taxon>Dikarya</taxon>
        <taxon>Ascomycota</taxon>
        <taxon>Saccharomycotina</taxon>
        <taxon>Saccharomycetes</taxon>
        <taxon>Saccharomycetales</taxon>
        <taxon>Saccharomycetaceae</taxon>
        <taxon>Arxiozyma</taxon>
    </lineage>
</organism>